<feature type="compositionally biased region" description="Basic and acidic residues" evidence="1">
    <location>
        <begin position="121"/>
        <end position="138"/>
    </location>
</feature>
<dbReference type="AlphaFoldDB" id="A0AAQ3PTE7"/>
<dbReference type="Pfam" id="PF03004">
    <property type="entry name" value="Transposase_24"/>
    <property type="match status" value="1"/>
</dbReference>
<accession>A0AAQ3PTE7</accession>
<organism evidence="2 3">
    <name type="scientific">Paspalum notatum var. saurae</name>
    <dbReference type="NCBI Taxonomy" id="547442"/>
    <lineage>
        <taxon>Eukaryota</taxon>
        <taxon>Viridiplantae</taxon>
        <taxon>Streptophyta</taxon>
        <taxon>Embryophyta</taxon>
        <taxon>Tracheophyta</taxon>
        <taxon>Spermatophyta</taxon>
        <taxon>Magnoliopsida</taxon>
        <taxon>Liliopsida</taxon>
        <taxon>Poales</taxon>
        <taxon>Poaceae</taxon>
        <taxon>PACMAD clade</taxon>
        <taxon>Panicoideae</taxon>
        <taxon>Andropogonodae</taxon>
        <taxon>Paspaleae</taxon>
        <taxon>Paspalinae</taxon>
        <taxon>Paspalum</taxon>
    </lineage>
</organism>
<sequence>MGPGRGMRRPSTTCSALPPAAGDLFCLAAALYCMSLWSLNGTSSAAIPTPDRLVAVLRSPLLAWCLEAPLRDYDRIRAESMVRNNHILRSLGVGAAKAMMNKITPMSKVPNCEDSDPLYPPRDDESHSEEISDQDTHPVHTKGSAKGSKRVMVTEPPARITRQRTRELSPTEENALLPMNQVSGMKKGRVLRVGRDLDRISRGLNSKIPVILLEGKKRPEAPMQAAKLASEAEITLRNHIPILPHWKLYKKEKAMRQDFREKVAGPFIMEITKKEVKVACKDLLKSGQRQMRYRLKRDYFDGVPLNQETCKKNSHNRGLVRFHQTTGSCSYIAQVALLKQKKFKDEPPTAIDLFKACHCSSKTGYSEPVKEAIATMEDMVANAAEGNQVKTPTEAVAEVLASPKFLQNVGIQSKTSKRRSKAADDACVQDLEAQLRWRGKVQL</sequence>
<keyword evidence="3" id="KW-1185">Reference proteome</keyword>
<proteinExistence type="predicted"/>
<feature type="region of interest" description="Disordered" evidence="1">
    <location>
        <begin position="105"/>
        <end position="150"/>
    </location>
</feature>
<evidence type="ECO:0000313" key="2">
    <source>
        <dbReference type="EMBL" id="WVZ52642.1"/>
    </source>
</evidence>
<dbReference type="PANTHER" id="PTHR33063:SF16">
    <property type="entry name" value="OS02G0241300 PROTEIN"/>
    <property type="match status" value="1"/>
</dbReference>
<dbReference type="InterPro" id="IPR004252">
    <property type="entry name" value="Probable_transposase_24"/>
</dbReference>
<reference evidence="2 3" key="1">
    <citation type="submission" date="2024-02" db="EMBL/GenBank/DDBJ databases">
        <title>High-quality chromosome-scale genome assembly of Pensacola bahiagrass (Paspalum notatum Flugge var. saurae).</title>
        <authorList>
            <person name="Vega J.M."/>
            <person name="Podio M."/>
            <person name="Orjuela J."/>
            <person name="Siena L.A."/>
            <person name="Pessino S.C."/>
            <person name="Combes M.C."/>
            <person name="Mariac C."/>
            <person name="Albertini E."/>
            <person name="Pupilli F."/>
            <person name="Ortiz J.P.A."/>
            <person name="Leblanc O."/>
        </authorList>
    </citation>
    <scope>NUCLEOTIDE SEQUENCE [LARGE SCALE GENOMIC DNA]</scope>
    <source>
        <strain evidence="2">R1</strain>
        <tissue evidence="2">Leaf</tissue>
    </source>
</reference>
<dbReference type="EMBL" id="CP144745">
    <property type="protein sequence ID" value="WVZ52642.1"/>
    <property type="molecule type" value="Genomic_DNA"/>
</dbReference>
<name>A0AAQ3PTE7_PASNO</name>
<evidence type="ECO:0000256" key="1">
    <source>
        <dbReference type="SAM" id="MobiDB-lite"/>
    </source>
</evidence>
<evidence type="ECO:0008006" key="4">
    <source>
        <dbReference type="Google" id="ProtNLM"/>
    </source>
</evidence>
<dbReference type="Proteomes" id="UP001341281">
    <property type="component" value="Chromosome 01"/>
</dbReference>
<evidence type="ECO:0000313" key="3">
    <source>
        <dbReference type="Proteomes" id="UP001341281"/>
    </source>
</evidence>
<protein>
    <recommendedName>
        <fullName evidence="4">Transposase</fullName>
    </recommendedName>
</protein>
<dbReference type="PANTHER" id="PTHR33063">
    <property type="entry name" value="OS02G0583500 PROTEIN"/>
    <property type="match status" value="1"/>
</dbReference>
<gene>
    <name evidence="2" type="ORF">U9M48_003682</name>
</gene>